<accession>A0A8S9QYJ2</accession>
<comment type="caution">
    <text evidence="2">The sequence shown here is derived from an EMBL/GenBank/DDBJ whole genome shotgun (WGS) entry which is preliminary data.</text>
</comment>
<dbReference type="Proteomes" id="UP000712600">
    <property type="component" value="Unassembled WGS sequence"/>
</dbReference>
<feature type="compositionally biased region" description="Basic and acidic residues" evidence="1">
    <location>
        <begin position="14"/>
        <end position="30"/>
    </location>
</feature>
<dbReference type="AlphaFoldDB" id="A0A8S9QYJ2"/>
<evidence type="ECO:0000256" key="1">
    <source>
        <dbReference type="SAM" id="MobiDB-lite"/>
    </source>
</evidence>
<evidence type="ECO:0000313" key="3">
    <source>
        <dbReference type="Proteomes" id="UP000712600"/>
    </source>
</evidence>
<reference evidence="2" key="1">
    <citation type="submission" date="2019-12" db="EMBL/GenBank/DDBJ databases">
        <title>Genome sequencing and annotation of Brassica cretica.</title>
        <authorList>
            <person name="Studholme D.J."/>
            <person name="Sarris P."/>
        </authorList>
    </citation>
    <scope>NUCLEOTIDE SEQUENCE</scope>
    <source>
        <strain evidence="2">PFS-109/04</strain>
        <tissue evidence="2">Leaf</tissue>
    </source>
</reference>
<gene>
    <name evidence="2" type="ORF">F2Q69_00013542</name>
</gene>
<dbReference type="EMBL" id="QGKX02000996">
    <property type="protein sequence ID" value="KAF3556368.1"/>
    <property type="molecule type" value="Genomic_DNA"/>
</dbReference>
<organism evidence="2 3">
    <name type="scientific">Brassica cretica</name>
    <name type="common">Mustard</name>
    <dbReference type="NCBI Taxonomy" id="69181"/>
    <lineage>
        <taxon>Eukaryota</taxon>
        <taxon>Viridiplantae</taxon>
        <taxon>Streptophyta</taxon>
        <taxon>Embryophyta</taxon>
        <taxon>Tracheophyta</taxon>
        <taxon>Spermatophyta</taxon>
        <taxon>Magnoliopsida</taxon>
        <taxon>eudicotyledons</taxon>
        <taxon>Gunneridae</taxon>
        <taxon>Pentapetalae</taxon>
        <taxon>rosids</taxon>
        <taxon>malvids</taxon>
        <taxon>Brassicales</taxon>
        <taxon>Brassicaceae</taxon>
        <taxon>Brassiceae</taxon>
        <taxon>Brassica</taxon>
    </lineage>
</organism>
<feature type="region of interest" description="Disordered" evidence="1">
    <location>
        <begin position="1"/>
        <end position="38"/>
    </location>
</feature>
<evidence type="ECO:0000313" key="2">
    <source>
        <dbReference type="EMBL" id="KAF3556368.1"/>
    </source>
</evidence>
<protein>
    <submittedName>
        <fullName evidence="2">Uncharacterized protein</fullName>
    </submittedName>
</protein>
<name>A0A8S9QYJ2_BRACR</name>
<sequence length="63" mass="7274">MRRRTRSSSPTETWPHEDLNSDQERPHIENTTDVNTLHNDPLMVELATGNCEVTSPHRHQQLG</sequence>
<proteinExistence type="predicted"/>